<evidence type="ECO:0000313" key="1">
    <source>
        <dbReference type="EMBL" id="PGH57557.1"/>
    </source>
</evidence>
<dbReference type="OrthoDB" id="7365525at2"/>
<evidence type="ECO:0000313" key="2">
    <source>
        <dbReference type="Proteomes" id="UP000225379"/>
    </source>
</evidence>
<sequence length="457" mass="49831">MKWRVMAEVTGEDGAVTRHVISEGERTEVGQAATLGLSLAEGKATLSGLQRVLVTAQADTHCRRRRQCSHCGALRPLKDHRTRTLVSLFGTVEVRAPRFGPCHCGVACRRSLTPVAEMMPDRCTPEYERVLAEMGSALPYRRARALLADLLPLDTAPDVETIRRRTLQVGARLERAALVPPDEGSPAPAQAITLAIDAGHVKSVRTYQMRSFEVMIARAAKDEGQEVVFGSMPAEADRQVKQLHHVLRRLGATASTPVTILSDGAEGPRSLAGAASCGPVRHVLDWFHLSMRVQHVAQAVKGWTAAEPAAAERTVPLADAVSRVRWRLWHGQTERALGLIGDTLTDLDALLDTADDRQVRKVATLLRALEIYVVGQANLIIDYAAARGRGDPISTATTESTVQRLLHRRMGANQQMRWSPRGAHRMLKVRTAVMNGTFAADHAAAEPYAGRPFRPAA</sequence>
<proteinExistence type="predicted"/>
<organism evidence="1 2">
    <name type="scientific">Azospirillum palustre</name>
    <dbReference type="NCBI Taxonomy" id="2044885"/>
    <lineage>
        <taxon>Bacteria</taxon>
        <taxon>Pseudomonadati</taxon>
        <taxon>Pseudomonadota</taxon>
        <taxon>Alphaproteobacteria</taxon>
        <taxon>Rhodospirillales</taxon>
        <taxon>Azospirillaceae</taxon>
        <taxon>Azospirillum</taxon>
    </lineage>
</organism>
<accession>A0A2B8BK11</accession>
<protein>
    <submittedName>
        <fullName evidence="1">ISKra4 family transposase</fullName>
    </submittedName>
</protein>
<keyword evidence="2" id="KW-1185">Reference proteome</keyword>
<comment type="caution">
    <text evidence="1">The sequence shown here is derived from an EMBL/GenBank/DDBJ whole genome shotgun (WGS) entry which is preliminary data.</text>
</comment>
<gene>
    <name evidence="1" type="ORF">CRT60_12350</name>
</gene>
<dbReference type="NCBIfam" id="NF033572">
    <property type="entry name" value="transpos_ISKra4"/>
    <property type="match status" value="1"/>
</dbReference>
<dbReference type="Proteomes" id="UP000225379">
    <property type="component" value="Unassembled WGS sequence"/>
</dbReference>
<name>A0A2B8BK11_9PROT</name>
<dbReference type="AlphaFoldDB" id="A0A2B8BK11"/>
<dbReference type="RefSeq" id="WP_098737006.1">
    <property type="nucleotide sequence ID" value="NZ_PDKW01000040.1"/>
</dbReference>
<reference evidence="2" key="1">
    <citation type="submission" date="2017-10" db="EMBL/GenBank/DDBJ databases">
        <authorList>
            <person name="Kravchenko I.K."/>
            <person name="Grouzdev D.S."/>
        </authorList>
    </citation>
    <scope>NUCLEOTIDE SEQUENCE [LARGE SCALE GENOMIC DNA]</scope>
    <source>
        <strain evidence="2">B2</strain>
    </source>
</reference>
<dbReference type="EMBL" id="PDKW01000040">
    <property type="protein sequence ID" value="PGH57557.1"/>
    <property type="molecule type" value="Genomic_DNA"/>
</dbReference>